<evidence type="ECO:0008006" key="3">
    <source>
        <dbReference type="Google" id="ProtNLM"/>
    </source>
</evidence>
<evidence type="ECO:0000313" key="2">
    <source>
        <dbReference type="Proteomes" id="UP001234178"/>
    </source>
</evidence>
<dbReference type="EMBL" id="JAOYFB010000002">
    <property type="protein sequence ID" value="KAK4006738.1"/>
    <property type="molecule type" value="Genomic_DNA"/>
</dbReference>
<sequence>MKLPSGEIIALFGSTMPTVASPVPLRRIHLTTSMETRIGQDYEPTASRTRIGWIVRGAIGELAKSIAMRIHMIFATDYDVDLLAQQFKRFCDTEDFGTEHRQPGLSEVDKQATQILKNGVRKLKVGYEAPIT</sequence>
<proteinExistence type="predicted"/>
<protein>
    <recommendedName>
        <fullName evidence="3">GMP synthase</fullName>
    </recommendedName>
</protein>
<evidence type="ECO:0000313" key="1">
    <source>
        <dbReference type="EMBL" id="KAK4006738.1"/>
    </source>
</evidence>
<keyword evidence="2" id="KW-1185">Reference proteome</keyword>
<accession>A0ABQ9Z1P6</accession>
<name>A0ABQ9Z1P6_9CRUS</name>
<organism evidence="1 2">
    <name type="scientific">Daphnia magna</name>
    <dbReference type="NCBI Taxonomy" id="35525"/>
    <lineage>
        <taxon>Eukaryota</taxon>
        <taxon>Metazoa</taxon>
        <taxon>Ecdysozoa</taxon>
        <taxon>Arthropoda</taxon>
        <taxon>Crustacea</taxon>
        <taxon>Branchiopoda</taxon>
        <taxon>Diplostraca</taxon>
        <taxon>Cladocera</taxon>
        <taxon>Anomopoda</taxon>
        <taxon>Daphniidae</taxon>
        <taxon>Daphnia</taxon>
    </lineage>
</organism>
<dbReference type="Proteomes" id="UP001234178">
    <property type="component" value="Unassembled WGS sequence"/>
</dbReference>
<gene>
    <name evidence="1" type="ORF">OUZ56_011896</name>
</gene>
<reference evidence="1 2" key="1">
    <citation type="journal article" date="2023" name="Nucleic Acids Res.">
        <title>The hologenome of Daphnia magna reveals possible DNA methylation and microbiome-mediated evolution of the host genome.</title>
        <authorList>
            <person name="Chaturvedi A."/>
            <person name="Li X."/>
            <person name="Dhandapani V."/>
            <person name="Marshall H."/>
            <person name="Kissane S."/>
            <person name="Cuenca-Cambronero M."/>
            <person name="Asole G."/>
            <person name="Calvet F."/>
            <person name="Ruiz-Romero M."/>
            <person name="Marangio P."/>
            <person name="Guigo R."/>
            <person name="Rago D."/>
            <person name="Mirbahai L."/>
            <person name="Eastwood N."/>
            <person name="Colbourne J.K."/>
            <person name="Zhou J."/>
            <person name="Mallon E."/>
            <person name="Orsini L."/>
        </authorList>
    </citation>
    <scope>NUCLEOTIDE SEQUENCE [LARGE SCALE GENOMIC DNA]</scope>
    <source>
        <strain evidence="1">LRV0_1</strain>
    </source>
</reference>
<comment type="caution">
    <text evidence="1">The sequence shown here is derived from an EMBL/GenBank/DDBJ whole genome shotgun (WGS) entry which is preliminary data.</text>
</comment>